<gene>
    <name evidence="2" type="ORF">PV328_001908</name>
</gene>
<evidence type="ECO:0000256" key="1">
    <source>
        <dbReference type="SAM" id="MobiDB-lite"/>
    </source>
</evidence>
<dbReference type="Proteomes" id="UP001168990">
    <property type="component" value="Unassembled WGS sequence"/>
</dbReference>
<evidence type="ECO:0000313" key="2">
    <source>
        <dbReference type="EMBL" id="KAK0177909.1"/>
    </source>
</evidence>
<name>A0AA39KY00_9HYME</name>
<comment type="caution">
    <text evidence="2">The sequence shown here is derived from an EMBL/GenBank/DDBJ whole genome shotgun (WGS) entry which is preliminary data.</text>
</comment>
<reference evidence="2" key="1">
    <citation type="journal article" date="2023" name="bioRxiv">
        <title>Scaffold-level genome assemblies of two parasitoid biocontrol wasps reveal the parthenogenesis mechanism and an associated novel virus.</title>
        <authorList>
            <person name="Inwood S."/>
            <person name="Skelly J."/>
            <person name="Guhlin J."/>
            <person name="Harrop T."/>
            <person name="Goldson S."/>
            <person name="Dearden P."/>
        </authorList>
    </citation>
    <scope>NUCLEOTIDE SEQUENCE</scope>
    <source>
        <strain evidence="2">Irish</strain>
        <tissue evidence="2">Whole body</tissue>
    </source>
</reference>
<keyword evidence="3" id="KW-1185">Reference proteome</keyword>
<dbReference type="AlphaFoldDB" id="A0AA39KY00"/>
<feature type="region of interest" description="Disordered" evidence="1">
    <location>
        <begin position="344"/>
        <end position="372"/>
    </location>
</feature>
<protein>
    <submittedName>
        <fullName evidence="2">Uncharacterized protein</fullName>
    </submittedName>
</protein>
<reference evidence="2" key="2">
    <citation type="submission" date="2023-03" db="EMBL/GenBank/DDBJ databases">
        <authorList>
            <person name="Inwood S.N."/>
            <person name="Skelly J.G."/>
            <person name="Guhlin J."/>
            <person name="Harrop T.W.R."/>
            <person name="Goldson S.G."/>
            <person name="Dearden P.K."/>
        </authorList>
    </citation>
    <scope>NUCLEOTIDE SEQUENCE</scope>
    <source>
        <strain evidence="2">Irish</strain>
        <tissue evidence="2">Whole body</tissue>
    </source>
</reference>
<organism evidence="2 3">
    <name type="scientific">Microctonus aethiopoides</name>
    <dbReference type="NCBI Taxonomy" id="144406"/>
    <lineage>
        <taxon>Eukaryota</taxon>
        <taxon>Metazoa</taxon>
        <taxon>Ecdysozoa</taxon>
        <taxon>Arthropoda</taxon>
        <taxon>Hexapoda</taxon>
        <taxon>Insecta</taxon>
        <taxon>Pterygota</taxon>
        <taxon>Neoptera</taxon>
        <taxon>Endopterygota</taxon>
        <taxon>Hymenoptera</taxon>
        <taxon>Apocrita</taxon>
        <taxon>Ichneumonoidea</taxon>
        <taxon>Braconidae</taxon>
        <taxon>Euphorinae</taxon>
        <taxon>Microctonus</taxon>
    </lineage>
</organism>
<evidence type="ECO:0000313" key="3">
    <source>
        <dbReference type="Proteomes" id="UP001168990"/>
    </source>
</evidence>
<accession>A0AA39KY00</accession>
<proteinExistence type="predicted"/>
<dbReference type="EMBL" id="JAQQBS010000001">
    <property type="protein sequence ID" value="KAK0177909.1"/>
    <property type="molecule type" value="Genomic_DNA"/>
</dbReference>
<sequence>MNPIFRVEAFIVPLSNRNDKINDNIIDDVKVANKLKNITDELPINLLNCEEEENDKFSINYKETTDELIETCNINSNNCLPVVEIDYVNLEENDEEIKNQEKDEIIDDNENIESINNIETSIYDVPYSLLNVNKFEPIKLRERFEKDEYVTMKIIPKGHAKLGKPLIRTSSLVSIDERGETPEDCNNEFCCHGYKNGCTAITQRPEAVTEEIFEINWMKRLEQLRAREAIIKDKEAVLFDRERLLFKKERELRILERLIKDKLKYAELYLKRCKSQSNNINNCDVESKISEQSKDSQSSKDNCPIERLSLIESLESCHRIESSIVNNKKINSELNIREATKSNGSLSTKISSSSEKILKNPPNSRSSLVSSNVSGQYQLPKCDTGSSYLTGRNSSVGLSGYSSLRIKKRPKVSYDDLDSTLSADIGDSSFVVTSKKFDPEIFKKPQAFTRTCSERRRPRTINERSTSTASAVAIDVTHQIEEDKLMKRISENILISHDKDTKFQHYGLIDKGKNEHCDGITDNDNNRRHSYLDLEDGKKNKKNQIRNDKKINIKQRPMSWNEETNEWLQKKRQAYNLQTAKKILGDDIYNNKENHNSQLKLNQAQKKISKGLKFNIFR</sequence>